<reference evidence="1 2" key="1">
    <citation type="journal article" date="2014" name="Nature">
        <title>Sequential evolution of bacterial morphology by co-option of a developmental regulator.</title>
        <authorList>
            <person name="Jiang C."/>
            <person name="Brown P.J."/>
            <person name="Ducret A."/>
            <person name="Brun Y.V."/>
        </authorList>
    </citation>
    <scope>NUCLEOTIDE SEQUENCE [LARGE SCALE GENOMIC DNA]</scope>
    <source>
        <strain evidence="1 2">DSM 16100</strain>
    </source>
</reference>
<dbReference type="RefSeq" id="WP_018079710.1">
    <property type="nucleotide sequence ID" value="NZ_AQWM01000001.1"/>
</dbReference>
<evidence type="ECO:0000313" key="2">
    <source>
        <dbReference type="Proteomes" id="UP000017837"/>
    </source>
</evidence>
<sequence>MVDLTREMADLMSALGRPQSKQGRVLMFVSAYGGEGVSTVVREYARCEAAFARKPIWLIDADLANQTQMHTLTEDPERFGAAGALSQASPDGSVFFTLSPPGRNAGGAAVQDSHYLVARPFLGRRLWVTRFRQKNLAPGQRAKLFDQTTYWKALRQHTQTIVVDVPAADRSSAAQQLAPHVDGIVMVVSENAGDVQARLDLKTDLEQAGGRLMGMVYNRASRIMGGATRRPLGRFAAL</sequence>
<keyword evidence="2" id="KW-1185">Reference proteome</keyword>
<dbReference type="InterPro" id="IPR050445">
    <property type="entry name" value="Bact_polysacc_biosynth/exp"/>
</dbReference>
<name>V4NWX3_9CAUL</name>
<dbReference type="SUPFAM" id="SSF52540">
    <property type="entry name" value="P-loop containing nucleoside triphosphate hydrolases"/>
    <property type="match status" value="1"/>
</dbReference>
<dbReference type="GO" id="GO:0005886">
    <property type="term" value="C:plasma membrane"/>
    <property type="evidence" value="ECO:0007669"/>
    <property type="project" value="TreeGrafter"/>
</dbReference>
<dbReference type="AlphaFoldDB" id="V4NWX3"/>
<proteinExistence type="predicted"/>
<comment type="caution">
    <text evidence="1">The sequence shown here is derived from an EMBL/GenBank/DDBJ whole genome shotgun (WGS) entry which is preliminary data.</text>
</comment>
<dbReference type="Gene3D" id="3.40.50.300">
    <property type="entry name" value="P-loop containing nucleotide triphosphate hydrolases"/>
    <property type="match status" value="1"/>
</dbReference>
<evidence type="ECO:0008006" key="3">
    <source>
        <dbReference type="Google" id="ProtNLM"/>
    </source>
</evidence>
<dbReference type="eggNOG" id="COG0489">
    <property type="taxonomic scope" value="Bacteria"/>
</dbReference>
<organism evidence="1 2">
    <name type="scientific">Asticcacaulis benevestitus DSM 16100 = ATCC BAA-896</name>
    <dbReference type="NCBI Taxonomy" id="1121022"/>
    <lineage>
        <taxon>Bacteria</taxon>
        <taxon>Pseudomonadati</taxon>
        <taxon>Pseudomonadota</taxon>
        <taxon>Alphaproteobacteria</taxon>
        <taxon>Caulobacterales</taxon>
        <taxon>Caulobacteraceae</taxon>
        <taxon>Asticcacaulis</taxon>
    </lineage>
</organism>
<dbReference type="InterPro" id="IPR027417">
    <property type="entry name" value="P-loop_NTPase"/>
</dbReference>
<protein>
    <recommendedName>
        <fullName evidence="3">HfsB</fullName>
    </recommendedName>
</protein>
<dbReference type="EMBL" id="AWGB01000104">
    <property type="protein sequence ID" value="ESQ79459.1"/>
    <property type="molecule type" value="Genomic_DNA"/>
</dbReference>
<dbReference type="Proteomes" id="UP000017837">
    <property type="component" value="Unassembled WGS sequence"/>
</dbReference>
<evidence type="ECO:0000313" key="1">
    <source>
        <dbReference type="EMBL" id="ESQ79459.1"/>
    </source>
</evidence>
<dbReference type="STRING" id="1121022.GCA_000376105_00022"/>
<dbReference type="PANTHER" id="PTHR32309:SF13">
    <property type="entry name" value="FERRIC ENTEROBACTIN TRANSPORT PROTEIN FEPE"/>
    <property type="match status" value="1"/>
</dbReference>
<gene>
    <name evidence="1" type="ORF">ABENE_22700</name>
</gene>
<dbReference type="OrthoDB" id="7183816at2"/>
<dbReference type="GO" id="GO:0004713">
    <property type="term" value="F:protein tyrosine kinase activity"/>
    <property type="evidence" value="ECO:0007669"/>
    <property type="project" value="TreeGrafter"/>
</dbReference>
<dbReference type="PANTHER" id="PTHR32309">
    <property type="entry name" value="TYROSINE-PROTEIN KINASE"/>
    <property type="match status" value="1"/>
</dbReference>
<dbReference type="PATRIC" id="fig|1121022.4.peg.4648"/>
<accession>V4NWX3</accession>